<sequence>MRPLSLGPQRREVCPQAALRTASLHKWREVYPQRHLKCRQPNLRYGLGHNPPDIGWLLARYREARAALEAAGVGHVPCMNDTLAGNFMLNDRQEIMLVDFEYASNNDPFYELGLWFGEMFFPPEIEAELLEEYFGRLDPQIEARVWIGKALADMKWSTWAMVQSCVSKLDFDFHKYGVWKHMRARQVMHDPRWESWLRAV</sequence>
<keyword evidence="2" id="KW-1185">Reference proteome</keyword>
<dbReference type="GO" id="GO:0006646">
    <property type="term" value="P:phosphatidylethanolamine biosynthetic process"/>
    <property type="evidence" value="ECO:0007669"/>
    <property type="project" value="TreeGrafter"/>
</dbReference>
<reference evidence="1" key="2">
    <citation type="journal article" date="2020" name="Microorganisms">
        <title>Osmotic Adaptation and Compatible Solute Biosynthesis of Phototrophic Bacteria as Revealed from Genome Analyses.</title>
        <authorList>
            <person name="Imhoff J.F."/>
            <person name="Rahn T."/>
            <person name="Kunzel S."/>
            <person name="Keller A."/>
            <person name="Neulinger S.C."/>
        </authorList>
    </citation>
    <scope>NUCLEOTIDE SEQUENCE</scope>
    <source>
        <strain evidence="1">DSM 9154</strain>
    </source>
</reference>
<name>A0A934QF50_9PROT</name>
<dbReference type="InterPro" id="IPR011009">
    <property type="entry name" value="Kinase-like_dom_sf"/>
</dbReference>
<organism evidence="1 2">
    <name type="scientific">Rhodovibrio salinarum</name>
    <dbReference type="NCBI Taxonomy" id="1087"/>
    <lineage>
        <taxon>Bacteria</taxon>
        <taxon>Pseudomonadati</taxon>
        <taxon>Pseudomonadota</taxon>
        <taxon>Alphaproteobacteria</taxon>
        <taxon>Rhodospirillales</taxon>
        <taxon>Rhodovibrionaceae</taxon>
        <taxon>Rhodovibrio</taxon>
    </lineage>
</organism>
<dbReference type="SUPFAM" id="SSF56112">
    <property type="entry name" value="Protein kinase-like (PK-like)"/>
    <property type="match status" value="1"/>
</dbReference>
<gene>
    <name evidence="1" type="ORF">CKO21_00490</name>
</gene>
<accession>A0A934QF50</accession>
<reference evidence="1" key="1">
    <citation type="submission" date="2017-08" db="EMBL/GenBank/DDBJ databases">
        <authorList>
            <person name="Imhoff J.F."/>
            <person name="Rahn T."/>
            <person name="Kuenzel S."/>
            <person name="Neulinger S.C."/>
        </authorList>
    </citation>
    <scope>NUCLEOTIDE SEQUENCE</scope>
    <source>
        <strain evidence="1">DSM 9154</strain>
    </source>
</reference>
<dbReference type="RefSeq" id="WP_081728621.1">
    <property type="nucleotide sequence ID" value="NZ_NRRE01000006.1"/>
</dbReference>
<dbReference type="AlphaFoldDB" id="A0A934QF50"/>
<dbReference type="PANTHER" id="PTHR22603:SF66">
    <property type="entry name" value="ETHANOLAMINE KINASE"/>
    <property type="match status" value="1"/>
</dbReference>
<evidence type="ECO:0008006" key="3">
    <source>
        <dbReference type="Google" id="ProtNLM"/>
    </source>
</evidence>
<evidence type="ECO:0000313" key="1">
    <source>
        <dbReference type="EMBL" id="MBK1695724.1"/>
    </source>
</evidence>
<proteinExistence type="predicted"/>
<evidence type="ECO:0000313" key="2">
    <source>
        <dbReference type="Proteomes" id="UP000778970"/>
    </source>
</evidence>
<dbReference type="Gene3D" id="3.90.1200.10">
    <property type="match status" value="1"/>
</dbReference>
<dbReference type="PANTHER" id="PTHR22603">
    <property type="entry name" value="CHOLINE/ETHANOALAMINE KINASE"/>
    <property type="match status" value="1"/>
</dbReference>
<dbReference type="GO" id="GO:0005737">
    <property type="term" value="C:cytoplasm"/>
    <property type="evidence" value="ECO:0007669"/>
    <property type="project" value="TreeGrafter"/>
</dbReference>
<comment type="caution">
    <text evidence="1">The sequence shown here is derived from an EMBL/GenBank/DDBJ whole genome shotgun (WGS) entry which is preliminary data.</text>
</comment>
<dbReference type="Proteomes" id="UP000778970">
    <property type="component" value="Unassembled WGS sequence"/>
</dbReference>
<dbReference type="EMBL" id="NRRE01000006">
    <property type="protein sequence ID" value="MBK1695724.1"/>
    <property type="molecule type" value="Genomic_DNA"/>
</dbReference>
<dbReference type="Pfam" id="PF01633">
    <property type="entry name" value="Choline_kinase"/>
    <property type="match status" value="1"/>
</dbReference>
<protein>
    <recommendedName>
        <fullName evidence="3">Thiamine kinase</fullName>
    </recommendedName>
</protein>
<dbReference type="GO" id="GO:0004305">
    <property type="term" value="F:ethanolamine kinase activity"/>
    <property type="evidence" value="ECO:0007669"/>
    <property type="project" value="TreeGrafter"/>
</dbReference>